<accession>A0A848H7C2</accession>
<dbReference type="GO" id="GO:0003700">
    <property type="term" value="F:DNA-binding transcription factor activity"/>
    <property type="evidence" value="ECO:0007669"/>
    <property type="project" value="TreeGrafter"/>
</dbReference>
<dbReference type="InterPro" id="IPR005471">
    <property type="entry name" value="Tscrpt_reg_IclR_N"/>
</dbReference>
<keyword evidence="7" id="KW-1185">Reference proteome</keyword>
<dbReference type="Pfam" id="PF09339">
    <property type="entry name" value="HTH_IclR"/>
    <property type="match status" value="1"/>
</dbReference>
<dbReference type="GO" id="GO:0045892">
    <property type="term" value="P:negative regulation of DNA-templated transcription"/>
    <property type="evidence" value="ECO:0007669"/>
    <property type="project" value="TreeGrafter"/>
</dbReference>
<dbReference type="AlphaFoldDB" id="A0A848H7C2"/>
<comment type="caution">
    <text evidence="6">The sequence shown here is derived from an EMBL/GenBank/DDBJ whole genome shotgun (WGS) entry which is preliminary data.</text>
</comment>
<organism evidence="6 7">
    <name type="scientific">Ramlibacter agri</name>
    <dbReference type="NCBI Taxonomy" id="2728837"/>
    <lineage>
        <taxon>Bacteria</taxon>
        <taxon>Pseudomonadati</taxon>
        <taxon>Pseudomonadota</taxon>
        <taxon>Betaproteobacteria</taxon>
        <taxon>Burkholderiales</taxon>
        <taxon>Comamonadaceae</taxon>
        <taxon>Ramlibacter</taxon>
    </lineage>
</organism>
<dbReference type="CDD" id="cd00090">
    <property type="entry name" value="HTH_ARSR"/>
    <property type="match status" value="1"/>
</dbReference>
<evidence type="ECO:0000256" key="2">
    <source>
        <dbReference type="ARBA" id="ARBA00023125"/>
    </source>
</evidence>
<dbReference type="InterPro" id="IPR036388">
    <property type="entry name" value="WH-like_DNA-bd_sf"/>
</dbReference>
<feature type="domain" description="IclR-ED" evidence="5">
    <location>
        <begin position="64"/>
        <end position="245"/>
    </location>
</feature>
<protein>
    <submittedName>
        <fullName evidence="6">IclR family transcriptional regulator</fullName>
    </submittedName>
</protein>
<keyword evidence="1" id="KW-0805">Transcription regulation</keyword>
<evidence type="ECO:0000256" key="3">
    <source>
        <dbReference type="ARBA" id="ARBA00023163"/>
    </source>
</evidence>
<dbReference type="PANTHER" id="PTHR30136:SF33">
    <property type="entry name" value="TRANSCRIPTIONAL REGULATORY PROTEIN"/>
    <property type="match status" value="1"/>
</dbReference>
<proteinExistence type="predicted"/>
<evidence type="ECO:0000313" key="7">
    <source>
        <dbReference type="Proteomes" id="UP000541185"/>
    </source>
</evidence>
<evidence type="ECO:0000259" key="4">
    <source>
        <dbReference type="PROSITE" id="PS51077"/>
    </source>
</evidence>
<dbReference type="PANTHER" id="PTHR30136">
    <property type="entry name" value="HELIX-TURN-HELIX TRANSCRIPTIONAL REGULATOR, ICLR FAMILY"/>
    <property type="match status" value="1"/>
</dbReference>
<dbReference type="InterPro" id="IPR014757">
    <property type="entry name" value="Tscrpt_reg_IclR_C"/>
</dbReference>
<dbReference type="InterPro" id="IPR029016">
    <property type="entry name" value="GAF-like_dom_sf"/>
</dbReference>
<dbReference type="Gene3D" id="1.10.10.10">
    <property type="entry name" value="Winged helix-like DNA-binding domain superfamily/Winged helix DNA-binding domain"/>
    <property type="match status" value="1"/>
</dbReference>
<dbReference type="SUPFAM" id="SSF55781">
    <property type="entry name" value="GAF domain-like"/>
    <property type="match status" value="1"/>
</dbReference>
<dbReference type="Pfam" id="PF01614">
    <property type="entry name" value="IclR_C"/>
    <property type="match status" value="1"/>
</dbReference>
<dbReference type="InterPro" id="IPR011991">
    <property type="entry name" value="ArsR-like_HTH"/>
</dbReference>
<keyword evidence="3" id="KW-0804">Transcription</keyword>
<dbReference type="InterPro" id="IPR036390">
    <property type="entry name" value="WH_DNA-bd_sf"/>
</dbReference>
<evidence type="ECO:0000256" key="1">
    <source>
        <dbReference type="ARBA" id="ARBA00023015"/>
    </source>
</evidence>
<gene>
    <name evidence="6" type="ORF">HHL11_21830</name>
</gene>
<dbReference type="Proteomes" id="UP000541185">
    <property type="component" value="Unassembled WGS sequence"/>
</dbReference>
<sequence length="245" mass="26395">MSNALLKGLDVLRCFTQERRTLSASEIARMTGMPQPTAWRVCKALESQGYLVTEQDGKYRPGLEVLNLGYAALNTMNIAALAAPDLQSLSDSLKGTAGLSTPEGASMLFLQRCEAAGAILNYNMKGGVMVPIGNSASGWAYLSLLSDDQRDAALKQLRASDPTHAQLADRHLAGAIRQFRSSGFVINDEVFYPGLLSIAVPFRSSRRGSYYVVSCTAMKTAFESLPAIEQAAQQLLELGARLADI</sequence>
<keyword evidence="2" id="KW-0238">DNA-binding</keyword>
<evidence type="ECO:0000313" key="6">
    <source>
        <dbReference type="EMBL" id="NML46404.1"/>
    </source>
</evidence>
<evidence type="ECO:0000259" key="5">
    <source>
        <dbReference type="PROSITE" id="PS51078"/>
    </source>
</evidence>
<dbReference type="GO" id="GO:0003677">
    <property type="term" value="F:DNA binding"/>
    <property type="evidence" value="ECO:0007669"/>
    <property type="project" value="UniProtKB-KW"/>
</dbReference>
<name>A0A848H7C2_9BURK</name>
<dbReference type="SMART" id="SM00346">
    <property type="entry name" value="HTH_ICLR"/>
    <property type="match status" value="1"/>
</dbReference>
<dbReference type="SUPFAM" id="SSF46785">
    <property type="entry name" value="Winged helix' DNA-binding domain"/>
    <property type="match status" value="1"/>
</dbReference>
<reference evidence="6 7" key="1">
    <citation type="submission" date="2020-04" db="EMBL/GenBank/DDBJ databases">
        <title>Ramlibacter sp. G-1-2-2 isolated from soil.</title>
        <authorList>
            <person name="Dahal R.H."/>
        </authorList>
    </citation>
    <scope>NUCLEOTIDE SEQUENCE [LARGE SCALE GENOMIC DNA]</scope>
    <source>
        <strain evidence="6 7">G-1-2-2</strain>
    </source>
</reference>
<dbReference type="Gene3D" id="3.30.450.40">
    <property type="match status" value="1"/>
</dbReference>
<dbReference type="InterPro" id="IPR050707">
    <property type="entry name" value="HTH_MetabolicPath_Reg"/>
</dbReference>
<dbReference type="PROSITE" id="PS51078">
    <property type="entry name" value="ICLR_ED"/>
    <property type="match status" value="1"/>
</dbReference>
<dbReference type="EMBL" id="JABBFX010000002">
    <property type="protein sequence ID" value="NML46404.1"/>
    <property type="molecule type" value="Genomic_DNA"/>
</dbReference>
<feature type="domain" description="HTH iclR-type" evidence="4">
    <location>
        <begin position="2"/>
        <end position="63"/>
    </location>
</feature>
<dbReference type="PROSITE" id="PS51077">
    <property type="entry name" value="HTH_ICLR"/>
    <property type="match status" value="1"/>
</dbReference>
<dbReference type="RefSeq" id="WP_169420671.1">
    <property type="nucleotide sequence ID" value="NZ_JABBFX010000002.1"/>
</dbReference>